<keyword evidence="3" id="KW-1185">Reference proteome</keyword>
<dbReference type="EMBL" id="JAOYFB010000002">
    <property type="protein sequence ID" value="KAK4008206.1"/>
    <property type="molecule type" value="Genomic_DNA"/>
</dbReference>
<feature type="compositionally biased region" description="Low complexity" evidence="1">
    <location>
        <begin position="148"/>
        <end position="162"/>
    </location>
</feature>
<feature type="compositionally biased region" description="Low complexity" evidence="1">
    <location>
        <begin position="241"/>
        <end position="278"/>
    </location>
</feature>
<organism evidence="2 3">
    <name type="scientific">Daphnia magna</name>
    <dbReference type="NCBI Taxonomy" id="35525"/>
    <lineage>
        <taxon>Eukaryota</taxon>
        <taxon>Metazoa</taxon>
        <taxon>Ecdysozoa</taxon>
        <taxon>Arthropoda</taxon>
        <taxon>Crustacea</taxon>
        <taxon>Branchiopoda</taxon>
        <taxon>Diplostraca</taxon>
        <taxon>Cladocera</taxon>
        <taxon>Anomopoda</taxon>
        <taxon>Daphniidae</taxon>
        <taxon>Daphnia</taxon>
    </lineage>
</organism>
<name>A0ABQ9Z5Q4_9CRUS</name>
<feature type="compositionally biased region" description="Low complexity" evidence="1">
    <location>
        <begin position="199"/>
        <end position="209"/>
    </location>
</feature>
<evidence type="ECO:0000313" key="3">
    <source>
        <dbReference type="Proteomes" id="UP001234178"/>
    </source>
</evidence>
<feature type="region of interest" description="Disordered" evidence="1">
    <location>
        <begin position="196"/>
        <end position="216"/>
    </location>
</feature>
<reference evidence="2 3" key="1">
    <citation type="journal article" date="2023" name="Nucleic Acids Res.">
        <title>The hologenome of Daphnia magna reveals possible DNA methylation and microbiome-mediated evolution of the host genome.</title>
        <authorList>
            <person name="Chaturvedi A."/>
            <person name="Li X."/>
            <person name="Dhandapani V."/>
            <person name="Marshall H."/>
            <person name="Kissane S."/>
            <person name="Cuenca-Cambronero M."/>
            <person name="Asole G."/>
            <person name="Calvet F."/>
            <person name="Ruiz-Romero M."/>
            <person name="Marangio P."/>
            <person name="Guigo R."/>
            <person name="Rago D."/>
            <person name="Mirbahai L."/>
            <person name="Eastwood N."/>
            <person name="Colbourne J.K."/>
            <person name="Zhou J."/>
            <person name="Mallon E."/>
            <person name="Orsini L."/>
        </authorList>
    </citation>
    <scope>NUCLEOTIDE SEQUENCE [LARGE SCALE GENOMIC DNA]</scope>
    <source>
        <strain evidence="2">LRV0_1</strain>
    </source>
</reference>
<proteinExistence type="predicted"/>
<accession>A0ABQ9Z5Q4</accession>
<sequence length="319" mass="33885">MDAIPLERVIFCSSRRTESQNKSEGKKKRMANSRSSSRCSSVASYGQRPPSLSDPPPPPTVMGLDPNDGRGDEIQPCPIGFHPMAHTPPPPIYATQEQLREEHRQQQMLPPKPAKERRLPSRSGSTASLFSPFASLTRRLGAKHKSSKTSASSSRSTGHGSRMSTPVEFPAGSQQYQGAVISRSVTPASVYSTFPRIHSSSSSNTPSPSGRTPFISQLLGLNGANGGVRGACVGGGGGGSSSSSSATVPATTSCPSCPSPGPSYSSSSRLSSSGGYPPMMMTEVLDEPVEEERERKTNENDTRTLLFLSVRYVGQISPR</sequence>
<dbReference type="Proteomes" id="UP001234178">
    <property type="component" value="Unassembled WGS sequence"/>
</dbReference>
<gene>
    <name evidence="2" type="ORF">OUZ56_013357</name>
</gene>
<evidence type="ECO:0000256" key="1">
    <source>
        <dbReference type="SAM" id="MobiDB-lite"/>
    </source>
</evidence>
<feature type="compositionally biased region" description="Basic and acidic residues" evidence="1">
    <location>
        <begin position="15"/>
        <end position="24"/>
    </location>
</feature>
<feature type="region of interest" description="Disordered" evidence="1">
    <location>
        <begin position="1"/>
        <end position="169"/>
    </location>
</feature>
<comment type="caution">
    <text evidence="2">The sequence shown here is derived from an EMBL/GenBank/DDBJ whole genome shotgun (WGS) entry which is preliminary data.</text>
</comment>
<feature type="compositionally biased region" description="Basic and acidic residues" evidence="1">
    <location>
        <begin position="292"/>
        <end position="301"/>
    </location>
</feature>
<evidence type="ECO:0000313" key="2">
    <source>
        <dbReference type="EMBL" id="KAK4008206.1"/>
    </source>
</evidence>
<protein>
    <submittedName>
        <fullName evidence="2">Uncharacterized protein</fullName>
    </submittedName>
</protein>
<feature type="region of interest" description="Disordered" evidence="1">
    <location>
        <begin position="235"/>
        <end position="301"/>
    </location>
</feature>